<reference evidence="3 4" key="1">
    <citation type="submission" date="2022-11" db="EMBL/GenBank/DDBJ databases">
        <authorList>
            <person name="Siebert D."/>
            <person name="Busche T."/>
            <person name="Saydam E."/>
            <person name="Kalinowski J."/>
            <person name="Ruckert C."/>
            <person name="Blombach B."/>
        </authorList>
    </citation>
    <scope>NUCLEOTIDE SEQUENCE [LARGE SCALE GENOMIC DNA]</scope>
    <source>
        <strain evidence="3 4">DSM 1083</strain>
    </source>
</reference>
<dbReference type="SMART" id="SM00267">
    <property type="entry name" value="GGDEF"/>
    <property type="match status" value="1"/>
</dbReference>
<dbReference type="InterPro" id="IPR043128">
    <property type="entry name" value="Rev_trsase/Diguanyl_cyclase"/>
</dbReference>
<dbReference type="Pfam" id="PF00990">
    <property type="entry name" value="GGDEF"/>
    <property type="match status" value="1"/>
</dbReference>
<dbReference type="Proteomes" id="UP001213907">
    <property type="component" value="Chromosome"/>
</dbReference>
<evidence type="ECO:0000259" key="2">
    <source>
        <dbReference type="SMART" id="SM00267"/>
    </source>
</evidence>
<feature type="domain" description="GGDEF" evidence="2">
    <location>
        <begin position="168"/>
        <end position="342"/>
    </location>
</feature>
<dbReference type="PANTHER" id="PTHR45138">
    <property type="entry name" value="REGULATORY COMPONENTS OF SENSORY TRANSDUCTION SYSTEM"/>
    <property type="match status" value="1"/>
</dbReference>
<protein>
    <recommendedName>
        <fullName evidence="1">diguanylate cyclase</fullName>
        <ecNumber evidence="1">2.7.7.65</ecNumber>
    </recommendedName>
</protein>
<dbReference type="EMBL" id="CP113162">
    <property type="protein sequence ID" value="WEF52163.1"/>
    <property type="molecule type" value="Genomic_DNA"/>
</dbReference>
<proteinExistence type="predicted"/>
<organism evidence="3 4">
    <name type="scientific">Afipia carboxydohydrogena</name>
    <name type="common">Pseudomonas carboxydohydrogena</name>
    <dbReference type="NCBI Taxonomy" id="290"/>
    <lineage>
        <taxon>Bacteria</taxon>
        <taxon>Pseudomonadati</taxon>
        <taxon>Pseudomonadota</taxon>
        <taxon>Alphaproteobacteria</taxon>
        <taxon>Hyphomicrobiales</taxon>
        <taxon>Nitrobacteraceae</taxon>
        <taxon>Afipia</taxon>
    </lineage>
</organism>
<keyword evidence="4" id="KW-1185">Reference proteome</keyword>
<dbReference type="NCBIfam" id="TIGR00254">
    <property type="entry name" value="GGDEF"/>
    <property type="match status" value="1"/>
</dbReference>
<evidence type="ECO:0000313" key="3">
    <source>
        <dbReference type="EMBL" id="WEF52163.1"/>
    </source>
</evidence>
<dbReference type="EC" id="2.7.7.65" evidence="1"/>
<dbReference type="Gene3D" id="3.30.70.270">
    <property type="match status" value="1"/>
</dbReference>
<dbReference type="InterPro" id="IPR029787">
    <property type="entry name" value="Nucleotide_cyclase"/>
</dbReference>
<accession>A0ABY8BQ92</accession>
<dbReference type="SUPFAM" id="SSF55073">
    <property type="entry name" value="Nucleotide cyclase"/>
    <property type="match status" value="1"/>
</dbReference>
<dbReference type="InterPro" id="IPR000160">
    <property type="entry name" value="GGDEF_dom"/>
</dbReference>
<gene>
    <name evidence="3" type="ORF">AFIC_000631</name>
</gene>
<dbReference type="InterPro" id="IPR050469">
    <property type="entry name" value="Diguanylate_Cyclase"/>
</dbReference>
<evidence type="ECO:0000256" key="1">
    <source>
        <dbReference type="ARBA" id="ARBA00012528"/>
    </source>
</evidence>
<evidence type="ECO:0000313" key="4">
    <source>
        <dbReference type="Proteomes" id="UP001213907"/>
    </source>
</evidence>
<dbReference type="CDD" id="cd01949">
    <property type="entry name" value="GGDEF"/>
    <property type="match status" value="1"/>
</dbReference>
<dbReference type="PANTHER" id="PTHR45138:SF24">
    <property type="entry name" value="DIGUANYLATE CYCLASE DGCC-RELATED"/>
    <property type="match status" value="1"/>
</dbReference>
<sequence length="352" mass="39069">MTRIVQDDMDFDSAKEIADRAMDHMIRENVPLTPNNFTVWFNYCLGTPPDLKRTIDILVGNKRKFDSFVCDDLRSMYIATPGVNAPAAQNISEQLALVMSQAQQYLATAITDNRDHIREIDGVATQADQGINPRSLIESLMGALSSAASRASVLESNFTEASQELDTIRTSLRDAEERAKTDTLTALPNRRALEEFFRMAQMRAMEVEDPLSLLMLDIDHFKKFNDTYGHSVGDQVIRLIASVLRERVRENDLPARYGGEELIAVLPGADLATCHEVAERIRATVAGCHLTRRSTGESLPDISVSIGVAQFRPGESMATLIERCDRALYKAKAEGRNRVVSEDDLTDADCAA</sequence>
<name>A0ABY8BQ92_AFICR</name>